<protein>
    <submittedName>
        <fullName evidence="2">Heat shock protein HslJ</fullName>
    </submittedName>
    <submittedName>
        <fullName evidence="3">META domain-containing protein</fullName>
    </submittedName>
</protein>
<evidence type="ECO:0000313" key="2">
    <source>
        <dbReference type="EMBL" id="PZX60219.1"/>
    </source>
</evidence>
<evidence type="ECO:0000313" key="5">
    <source>
        <dbReference type="Proteomes" id="UP000321927"/>
    </source>
</evidence>
<keyword evidence="5" id="KW-1185">Reference proteome</keyword>
<evidence type="ECO:0000313" key="4">
    <source>
        <dbReference type="Proteomes" id="UP000249115"/>
    </source>
</evidence>
<dbReference type="InterPro" id="IPR053147">
    <property type="entry name" value="Hsp_HslJ-like"/>
</dbReference>
<dbReference type="RefSeq" id="WP_086500073.1">
    <property type="nucleotide sequence ID" value="NZ_MSSV01000004.1"/>
</dbReference>
<accession>A0A2W7S053</accession>
<dbReference type="InterPro" id="IPR038670">
    <property type="entry name" value="HslJ-like_sf"/>
</dbReference>
<feature type="domain" description="DUF306" evidence="1">
    <location>
        <begin position="31"/>
        <end position="135"/>
    </location>
</feature>
<evidence type="ECO:0000259" key="1">
    <source>
        <dbReference type="Pfam" id="PF03724"/>
    </source>
</evidence>
<organism evidence="2 4">
    <name type="scientific">Algoriphagus ratkowskyi</name>
    <dbReference type="NCBI Taxonomy" id="57028"/>
    <lineage>
        <taxon>Bacteria</taxon>
        <taxon>Pseudomonadati</taxon>
        <taxon>Bacteroidota</taxon>
        <taxon>Cytophagia</taxon>
        <taxon>Cytophagales</taxon>
        <taxon>Cyclobacteriaceae</taxon>
        <taxon>Algoriphagus</taxon>
    </lineage>
</organism>
<name>A0A2W7S053_9BACT</name>
<dbReference type="OrthoDB" id="880459at2"/>
<dbReference type="PANTHER" id="PTHR35535:SF1">
    <property type="entry name" value="HEAT SHOCK PROTEIN HSLJ"/>
    <property type="match status" value="1"/>
</dbReference>
<evidence type="ECO:0000313" key="3">
    <source>
        <dbReference type="EMBL" id="TXD78044.1"/>
    </source>
</evidence>
<gene>
    <name evidence="3" type="ORF">ESW18_08320</name>
    <name evidence="2" type="ORF">LV84_00490</name>
</gene>
<dbReference type="Gene3D" id="2.40.128.270">
    <property type="match status" value="1"/>
</dbReference>
<dbReference type="EMBL" id="VORV01000005">
    <property type="protein sequence ID" value="TXD78044.1"/>
    <property type="molecule type" value="Genomic_DNA"/>
</dbReference>
<dbReference type="AlphaFoldDB" id="A0A2W7S053"/>
<keyword evidence="2" id="KW-0346">Stress response</keyword>
<comment type="caution">
    <text evidence="2">The sequence shown here is derived from an EMBL/GenBank/DDBJ whole genome shotgun (WGS) entry which is preliminary data.</text>
</comment>
<reference evidence="2 4" key="1">
    <citation type="submission" date="2018-06" db="EMBL/GenBank/DDBJ databases">
        <title>Genomic Encyclopedia of Archaeal and Bacterial Type Strains, Phase II (KMG-II): from individual species to whole genera.</title>
        <authorList>
            <person name="Goeker M."/>
        </authorList>
    </citation>
    <scope>NUCLEOTIDE SEQUENCE [LARGE SCALE GENOMIC DNA]</scope>
    <source>
        <strain evidence="2 4">DSM 22686</strain>
    </source>
</reference>
<dbReference type="PANTHER" id="PTHR35535">
    <property type="entry name" value="HEAT SHOCK PROTEIN HSLJ"/>
    <property type="match status" value="1"/>
</dbReference>
<reference evidence="3 5" key="2">
    <citation type="submission" date="2019-08" db="EMBL/GenBank/DDBJ databases">
        <title>Genome of Algoriphagus ratkowskyi IC026.</title>
        <authorList>
            <person name="Bowman J.P."/>
        </authorList>
    </citation>
    <scope>NUCLEOTIDE SEQUENCE [LARGE SCALE GENOMIC DNA]</scope>
    <source>
        <strain evidence="3 5">IC026</strain>
    </source>
</reference>
<dbReference type="EMBL" id="QKZU01000002">
    <property type="protein sequence ID" value="PZX60219.1"/>
    <property type="molecule type" value="Genomic_DNA"/>
</dbReference>
<dbReference type="InterPro" id="IPR005184">
    <property type="entry name" value="DUF306_Meta_HslJ"/>
</dbReference>
<sequence length="141" mass="15167">MKAFKTLSYGLIFFLLVCCGSSKSIHPLKLLTSNSWTLSSLMGRGLDINQFPGGFPSLAFLTEGKLSGFSGCNNFSGSFLLESTGLELDPGAMTKKMCPGLGEQDFITALNKVGNLKISKEKLILLDGSTELMSFVPKKTN</sequence>
<dbReference type="Proteomes" id="UP000249115">
    <property type="component" value="Unassembled WGS sequence"/>
</dbReference>
<dbReference type="Pfam" id="PF03724">
    <property type="entry name" value="META"/>
    <property type="match status" value="1"/>
</dbReference>
<proteinExistence type="predicted"/>
<dbReference type="Proteomes" id="UP000321927">
    <property type="component" value="Unassembled WGS sequence"/>
</dbReference>